<reference evidence="1 2" key="1">
    <citation type="submission" date="2018-04" db="EMBL/GenBank/DDBJ databases">
        <title>Pedobacter chongqingensis sp. nov., isolated from a rottenly hemp rope.</title>
        <authorList>
            <person name="Cai Y."/>
        </authorList>
    </citation>
    <scope>NUCLEOTIDE SEQUENCE [LARGE SCALE GENOMIC DNA]</scope>
    <source>
        <strain evidence="1 2">FJ4-8</strain>
    </source>
</reference>
<accession>A0A2U2P9N5</accession>
<dbReference type="Proteomes" id="UP000245647">
    <property type="component" value="Unassembled WGS sequence"/>
</dbReference>
<keyword evidence="2" id="KW-1185">Reference proteome</keyword>
<dbReference type="EMBL" id="QEAS01000035">
    <property type="protein sequence ID" value="PWG78091.1"/>
    <property type="molecule type" value="Genomic_DNA"/>
</dbReference>
<protein>
    <submittedName>
        <fullName evidence="1">Uncharacterized protein</fullName>
    </submittedName>
</protein>
<evidence type="ECO:0000313" key="2">
    <source>
        <dbReference type="Proteomes" id="UP000245647"/>
    </source>
</evidence>
<sequence>MGSAGAGKACHIVEQTPGNINQFGAQAIHNSENLTKLPHGAGTIHARVSGYYSSIQPFTGNQTVRQWLS</sequence>
<name>A0A2U2P9N5_9SPHI</name>
<comment type="caution">
    <text evidence="1">The sequence shown here is derived from an EMBL/GenBank/DDBJ whole genome shotgun (WGS) entry which is preliminary data.</text>
</comment>
<gene>
    <name evidence="1" type="ORF">DDR33_24040</name>
</gene>
<proteinExistence type="predicted"/>
<dbReference type="AlphaFoldDB" id="A0A2U2P9N5"/>
<evidence type="ECO:0000313" key="1">
    <source>
        <dbReference type="EMBL" id="PWG78091.1"/>
    </source>
</evidence>
<organism evidence="1 2">
    <name type="scientific">Pararcticibacter amylolyticus</name>
    <dbReference type="NCBI Taxonomy" id="2173175"/>
    <lineage>
        <taxon>Bacteria</taxon>
        <taxon>Pseudomonadati</taxon>
        <taxon>Bacteroidota</taxon>
        <taxon>Sphingobacteriia</taxon>
        <taxon>Sphingobacteriales</taxon>
        <taxon>Sphingobacteriaceae</taxon>
        <taxon>Pararcticibacter</taxon>
    </lineage>
</organism>